<evidence type="ECO:0000313" key="2">
    <source>
        <dbReference type="EMBL" id="PPQ82095.1"/>
    </source>
</evidence>
<dbReference type="OrthoDB" id="2958007at2759"/>
<reference evidence="2 3" key="1">
    <citation type="journal article" date="2018" name="Evol. Lett.">
        <title>Horizontal gene cluster transfer increased hallucinogenic mushroom diversity.</title>
        <authorList>
            <person name="Reynolds H.T."/>
            <person name="Vijayakumar V."/>
            <person name="Gluck-Thaler E."/>
            <person name="Korotkin H.B."/>
            <person name="Matheny P.B."/>
            <person name="Slot J.C."/>
        </authorList>
    </citation>
    <scope>NUCLEOTIDE SEQUENCE [LARGE SCALE GENOMIC DNA]</scope>
    <source>
        <strain evidence="2 3">2631</strain>
    </source>
</reference>
<keyword evidence="3" id="KW-1185">Reference proteome</keyword>
<feature type="transmembrane region" description="Helical" evidence="1">
    <location>
        <begin position="96"/>
        <end position="117"/>
    </location>
</feature>
<name>A0A409WU89_PSICY</name>
<feature type="transmembrane region" description="Helical" evidence="1">
    <location>
        <begin position="72"/>
        <end position="90"/>
    </location>
</feature>
<proteinExistence type="predicted"/>
<gene>
    <name evidence="2" type="ORF">CVT25_014341</name>
</gene>
<dbReference type="InParanoid" id="A0A409WU89"/>
<keyword evidence="1" id="KW-0812">Transmembrane</keyword>
<dbReference type="AlphaFoldDB" id="A0A409WU89"/>
<keyword evidence="1" id="KW-1133">Transmembrane helix</keyword>
<keyword evidence="1" id="KW-0472">Membrane</keyword>
<accession>A0A409WU89</accession>
<evidence type="ECO:0000313" key="3">
    <source>
        <dbReference type="Proteomes" id="UP000283269"/>
    </source>
</evidence>
<evidence type="ECO:0000256" key="1">
    <source>
        <dbReference type="SAM" id="Phobius"/>
    </source>
</evidence>
<sequence length="245" mass="27900">MYSWGGYDVPVGLPNHIGNGNRACLAFEVDSDEIIVSLPTLHTLFGYYISWFIPPELSVDFASLTPSQCKNLYVIIGLIMTLRTWAVWYRNRYLTIILPVLFVIVWAPDLALLPLFLRSLKFPSFSDVQVAVAERPYPEFQGCLVMQADHLLIYVWAIFMIWDAYHTGGNTALLKATYQQLLITVARSIHSMLTSRVVLNIRVYSKANSGWSDGLTDLNSRIDNQHQHDERDAANGLRKMVYIAR</sequence>
<dbReference type="EMBL" id="NHYD01003181">
    <property type="protein sequence ID" value="PPQ82095.1"/>
    <property type="molecule type" value="Genomic_DNA"/>
</dbReference>
<comment type="caution">
    <text evidence="2">The sequence shown here is derived from an EMBL/GenBank/DDBJ whole genome shotgun (WGS) entry which is preliminary data.</text>
</comment>
<protein>
    <submittedName>
        <fullName evidence="2">Uncharacterized protein</fullName>
    </submittedName>
</protein>
<organism evidence="2 3">
    <name type="scientific">Psilocybe cyanescens</name>
    <dbReference type="NCBI Taxonomy" id="93625"/>
    <lineage>
        <taxon>Eukaryota</taxon>
        <taxon>Fungi</taxon>
        <taxon>Dikarya</taxon>
        <taxon>Basidiomycota</taxon>
        <taxon>Agaricomycotina</taxon>
        <taxon>Agaricomycetes</taxon>
        <taxon>Agaricomycetidae</taxon>
        <taxon>Agaricales</taxon>
        <taxon>Agaricineae</taxon>
        <taxon>Strophariaceae</taxon>
        <taxon>Psilocybe</taxon>
    </lineage>
</organism>
<dbReference type="Proteomes" id="UP000283269">
    <property type="component" value="Unassembled WGS sequence"/>
</dbReference>